<dbReference type="InterPro" id="IPR003593">
    <property type="entry name" value="AAA+_ATPase"/>
</dbReference>
<dbReference type="InterPro" id="IPR050107">
    <property type="entry name" value="ABC_carbohydrate_import_ATPase"/>
</dbReference>
<dbReference type="Proteomes" id="UP000324638">
    <property type="component" value="Unassembled WGS sequence"/>
</dbReference>
<keyword evidence="6" id="KW-0547">Nucleotide-binding</keyword>
<evidence type="ECO:0000256" key="6">
    <source>
        <dbReference type="ARBA" id="ARBA00022741"/>
    </source>
</evidence>
<organism evidence="11 12">
    <name type="scientific">Brachyspira aalborgi</name>
    <dbReference type="NCBI Taxonomy" id="29522"/>
    <lineage>
        <taxon>Bacteria</taxon>
        <taxon>Pseudomonadati</taxon>
        <taxon>Spirochaetota</taxon>
        <taxon>Spirochaetia</taxon>
        <taxon>Brachyspirales</taxon>
        <taxon>Brachyspiraceae</taxon>
        <taxon>Brachyspira</taxon>
    </lineage>
</organism>
<evidence type="ECO:0000259" key="10">
    <source>
        <dbReference type="PROSITE" id="PS50893"/>
    </source>
</evidence>
<dbReference type="SMART" id="SM00382">
    <property type="entry name" value="AAA"/>
    <property type="match status" value="2"/>
</dbReference>
<gene>
    <name evidence="11" type="ORF">EPJ79_08965</name>
</gene>
<dbReference type="PANTHER" id="PTHR43790:SF3">
    <property type="entry name" value="D-ALLOSE IMPORT ATP-BINDING PROTEIN ALSA-RELATED"/>
    <property type="match status" value="1"/>
</dbReference>
<reference evidence="11 12" key="1">
    <citation type="journal article" date="1992" name="Lakartidningen">
        <title>[Penicillin V and not amoxicillin is the first choice preparation in acute otitis].</title>
        <authorList>
            <person name="Kamme C."/>
            <person name="Lundgren K."/>
            <person name="Prellner K."/>
        </authorList>
    </citation>
    <scope>NUCLEOTIDE SEQUENCE [LARGE SCALE GENOMIC DNA]</scope>
    <source>
        <strain evidence="11 12">513A</strain>
    </source>
</reference>
<evidence type="ECO:0000313" key="11">
    <source>
        <dbReference type="EMBL" id="TXJ21240.1"/>
    </source>
</evidence>
<keyword evidence="4" id="KW-0762">Sugar transport</keyword>
<dbReference type="InterPro" id="IPR017871">
    <property type="entry name" value="ABC_transporter-like_CS"/>
</dbReference>
<dbReference type="GO" id="GO:0005524">
    <property type="term" value="F:ATP binding"/>
    <property type="evidence" value="ECO:0007669"/>
    <property type="project" value="UniProtKB-KW"/>
</dbReference>
<dbReference type="Pfam" id="PF00005">
    <property type="entry name" value="ABC_tran"/>
    <property type="match status" value="2"/>
</dbReference>
<keyword evidence="7 11" id="KW-0067">ATP-binding</keyword>
<sequence length="505" mass="56666">MIKLKNISKSFFGVTVLKDISVEIYPNEVHALLGENGAGKSTLMKILSGNYIPDSGEIEIKGKIIKKFTPAEAKKLGVCIIHQELSVIDELSIAENIYIGILPSKKGIVDYKKLEIGSKEILSKIGLELDINTPLKYLTTAQKQMIEIAKALALKSDLIIMDEPTTSLTSKEISKLFEVIEMLKSQNKYIVYISHRLEEIKQIGDRITVLRDGIKIISEVLNKNSKEELDKQMDKMVTYMVGREIVDDKILSKYEIDYTNKPVFTAKNITRKDYKVIDINIDIYPNEILGIAGLVGSGRTEFLESIYGLSPITEKGKIYLYGNEVKIKSPYDAIKLGMAFLSENRRESGIFQNFAVLQNIAIIKSLIESKLYSLIGFINRKKELEESLKYKKSVDIKCANINQNISELSGGNQQKVLISRWLSAKSNFFIFDEPTKGIDVGSKREIHNMMRELSENGIGILIVSSDLPELITVCDRIAVFSNGCISGILKNKEATEENIMKLAIS</sequence>
<evidence type="ECO:0000256" key="2">
    <source>
        <dbReference type="ARBA" id="ARBA00022448"/>
    </source>
</evidence>
<protein>
    <submittedName>
        <fullName evidence="11">Sugar ABC transporter ATP-binding protein</fullName>
    </submittedName>
</protein>
<keyword evidence="8" id="KW-1278">Translocase</keyword>
<accession>A0A5C8D7N1</accession>
<evidence type="ECO:0000256" key="4">
    <source>
        <dbReference type="ARBA" id="ARBA00022597"/>
    </source>
</evidence>
<evidence type="ECO:0000256" key="9">
    <source>
        <dbReference type="ARBA" id="ARBA00023136"/>
    </source>
</evidence>
<evidence type="ECO:0000256" key="7">
    <source>
        <dbReference type="ARBA" id="ARBA00022840"/>
    </source>
</evidence>
<dbReference type="Gene3D" id="3.40.50.300">
    <property type="entry name" value="P-loop containing nucleotide triphosphate hydrolases"/>
    <property type="match status" value="2"/>
</dbReference>
<dbReference type="GO" id="GO:0016887">
    <property type="term" value="F:ATP hydrolysis activity"/>
    <property type="evidence" value="ECO:0007669"/>
    <property type="project" value="InterPro"/>
</dbReference>
<feature type="domain" description="ABC transporter" evidence="10">
    <location>
        <begin position="258"/>
        <end position="502"/>
    </location>
</feature>
<dbReference type="CDD" id="cd03216">
    <property type="entry name" value="ABC_Carb_Monos_I"/>
    <property type="match status" value="1"/>
</dbReference>
<dbReference type="PROSITE" id="PS50893">
    <property type="entry name" value="ABC_TRANSPORTER_2"/>
    <property type="match status" value="2"/>
</dbReference>
<dbReference type="EMBL" id="SAXU01000001">
    <property type="protein sequence ID" value="TXJ21240.1"/>
    <property type="molecule type" value="Genomic_DNA"/>
</dbReference>
<keyword evidence="2" id="KW-0813">Transport</keyword>
<dbReference type="AlphaFoldDB" id="A0A5C8D7N1"/>
<keyword evidence="3" id="KW-1003">Cell membrane</keyword>
<dbReference type="InterPro" id="IPR003439">
    <property type="entry name" value="ABC_transporter-like_ATP-bd"/>
</dbReference>
<name>A0A5C8D7N1_9SPIR</name>
<proteinExistence type="predicted"/>
<keyword evidence="9" id="KW-0472">Membrane</keyword>
<evidence type="ECO:0000256" key="3">
    <source>
        <dbReference type="ARBA" id="ARBA00022475"/>
    </source>
</evidence>
<dbReference type="SUPFAM" id="SSF52540">
    <property type="entry name" value="P-loop containing nucleoside triphosphate hydrolases"/>
    <property type="match status" value="2"/>
</dbReference>
<feature type="domain" description="ABC transporter" evidence="10">
    <location>
        <begin position="2"/>
        <end position="237"/>
    </location>
</feature>
<dbReference type="FunFam" id="3.40.50.300:FF:000127">
    <property type="entry name" value="Ribose import ATP-binding protein RbsA"/>
    <property type="match status" value="1"/>
</dbReference>
<evidence type="ECO:0000256" key="8">
    <source>
        <dbReference type="ARBA" id="ARBA00022967"/>
    </source>
</evidence>
<evidence type="ECO:0000256" key="5">
    <source>
        <dbReference type="ARBA" id="ARBA00022737"/>
    </source>
</evidence>
<dbReference type="InterPro" id="IPR027417">
    <property type="entry name" value="P-loop_NTPase"/>
</dbReference>
<keyword evidence="5" id="KW-0677">Repeat</keyword>
<dbReference type="PANTHER" id="PTHR43790">
    <property type="entry name" value="CARBOHYDRATE TRANSPORT ATP-BINDING PROTEIN MG119-RELATED"/>
    <property type="match status" value="1"/>
</dbReference>
<evidence type="ECO:0000313" key="12">
    <source>
        <dbReference type="Proteomes" id="UP000324638"/>
    </source>
</evidence>
<dbReference type="GO" id="GO:0005886">
    <property type="term" value="C:plasma membrane"/>
    <property type="evidence" value="ECO:0007669"/>
    <property type="project" value="UniProtKB-SubCell"/>
</dbReference>
<dbReference type="CDD" id="cd03215">
    <property type="entry name" value="ABC_Carb_Monos_II"/>
    <property type="match status" value="1"/>
</dbReference>
<dbReference type="RefSeq" id="WP_147739231.1">
    <property type="nucleotide sequence ID" value="NZ_SAXU01000001.1"/>
</dbReference>
<evidence type="ECO:0000256" key="1">
    <source>
        <dbReference type="ARBA" id="ARBA00004202"/>
    </source>
</evidence>
<dbReference type="PROSITE" id="PS00211">
    <property type="entry name" value="ABC_TRANSPORTER_1"/>
    <property type="match status" value="1"/>
</dbReference>
<comment type="subcellular location">
    <subcellularLocation>
        <location evidence="1">Cell membrane</location>
        <topology evidence="1">Peripheral membrane protein</topology>
    </subcellularLocation>
</comment>
<comment type="caution">
    <text evidence="11">The sequence shown here is derived from an EMBL/GenBank/DDBJ whole genome shotgun (WGS) entry which is preliminary data.</text>
</comment>